<comment type="subcellular location">
    <subcellularLocation>
        <location evidence="1">Membrane</location>
        <topology evidence="1">Multi-pass membrane protein</topology>
    </subcellularLocation>
</comment>
<dbReference type="GO" id="GO:0022857">
    <property type="term" value="F:transmembrane transporter activity"/>
    <property type="evidence" value="ECO:0007669"/>
    <property type="project" value="InterPro"/>
</dbReference>
<evidence type="ECO:0000313" key="7">
    <source>
        <dbReference type="EMBL" id="KTB37619.1"/>
    </source>
</evidence>
<keyword evidence="4 5" id="KW-0472">Membrane</keyword>
<feature type="transmembrane region" description="Helical" evidence="5">
    <location>
        <begin position="383"/>
        <end position="405"/>
    </location>
</feature>
<feature type="transmembrane region" description="Helical" evidence="5">
    <location>
        <begin position="121"/>
        <end position="139"/>
    </location>
</feature>
<dbReference type="EMBL" id="LATX01001835">
    <property type="protein sequence ID" value="KTB37619.1"/>
    <property type="molecule type" value="Genomic_DNA"/>
</dbReference>
<dbReference type="InterPro" id="IPR011701">
    <property type="entry name" value="MFS"/>
</dbReference>
<dbReference type="GO" id="GO:0005886">
    <property type="term" value="C:plasma membrane"/>
    <property type="evidence" value="ECO:0007669"/>
    <property type="project" value="TreeGrafter"/>
</dbReference>
<feature type="transmembrane region" description="Helical" evidence="5">
    <location>
        <begin position="276"/>
        <end position="298"/>
    </location>
</feature>
<dbReference type="Pfam" id="PF07690">
    <property type="entry name" value="MFS_1"/>
    <property type="match status" value="1"/>
</dbReference>
<accession>A0A0W0FMT3</accession>
<protein>
    <recommendedName>
        <fullName evidence="6">Major facilitator superfamily (MFS) profile domain-containing protein</fullName>
    </recommendedName>
</protein>
<evidence type="ECO:0000256" key="4">
    <source>
        <dbReference type="ARBA" id="ARBA00023136"/>
    </source>
</evidence>
<feature type="transmembrane region" description="Helical" evidence="5">
    <location>
        <begin position="179"/>
        <end position="201"/>
    </location>
</feature>
<comment type="caution">
    <text evidence="7">The sequence shown here is derived from an EMBL/GenBank/DDBJ whole genome shotgun (WGS) entry which is preliminary data.</text>
</comment>
<keyword evidence="2 5" id="KW-0812">Transmembrane</keyword>
<dbReference type="eggNOG" id="KOG0254">
    <property type="taxonomic scope" value="Eukaryota"/>
</dbReference>
<dbReference type="PROSITE" id="PS50850">
    <property type="entry name" value="MFS"/>
    <property type="match status" value="1"/>
</dbReference>
<feature type="transmembrane region" description="Helical" evidence="5">
    <location>
        <begin position="48"/>
        <end position="69"/>
    </location>
</feature>
<feature type="transmembrane region" description="Helical" evidence="5">
    <location>
        <begin position="207"/>
        <end position="229"/>
    </location>
</feature>
<dbReference type="AlphaFoldDB" id="A0A0W0FMT3"/>
<reference evidence="7 8" key="1">
    <citation type="submission" date="2015-12" db="EMBL/GenBank/DDBJ databases">
        <title>Draft genome sequence of Moniliophthora roreri, the causal agent of frosty pod rot of cacao.</title>
        <authorList>
            <person name="Aime M.C."/>
            <person name="Diaz-Valderrama J.R."/>
            <person name="Kijpornyongpan T."/>
            <person name="Phillips-Mora W."/>
        </authorList>
    </citation>
    <scope>NUCLEOTIDE SEQUENCE [LARGE SCALE GENOMIC DNA]</scope>
    <source>
        <strain evidence="7 8">MCA 2952</strain>
    </source>
</reference>
<gene>
    <name evidence="7" type="ORF">WG66_9784</name>
</gene>
<sequence length="661" mass="71584">MSTEANLNRSEIATREFQQATIEQVHHDRDSDKVNSNSFPKFDNMSPVQIGVILLSIFSLGLVMFLFAIEETIVTTSVSSIGAALDIKDSLAWISTSYLLTSTVTQPILGRIADAVGVKRFLVLELWVFVVGNIIAGTANTLAQIITGRLIAGIGGAGLLSLSIIVISQLTHERQRASYMNIINVVFIISDALGPVLGGVFSRSGNWRWIFLLNAPFGPVITLVLWRSLRLPRTHSDIYTFRDVVTKVDIMGMFFLVASLSFLIVTLNSAGQTIPWSSPTIIGMLCASGVAFLSFWMAENHAKMPVAPTRLFDPAILPYICKYILLARHDPTEFLTLFVKADTPAVVFLQVTGHSTLLASCLVIPFLFMAAIASITVNELCRLYGHVRPLFIGGLLVLPVGLGLMSSLNETSSIGKIVGYSFIAGAGFGSGTQISMVIAQAGLPVDELSTVTALIGCTPNLGGTLGVAVVGTGKRYSFPDAISSSDVVLATQTPVNANDAVNAVRLFPVGSAAHTAMVKAYVGAWQKGYWTLLGISGLEILLCLFLKKVELRNGKESKDQDCHGKNETKLFSVSLPDGSLLALGFALFQYSQPLLWRATRFPTSGRDVFLEKLPVTTSMIDCLIDAAAHSLRDFQKIFGRPPPIRDPEGHMESLMEFYPSR</sequence>
<feature type="transmembrane region" description="Helical" evidence="5">
    <location>
        <begin position="357"/>
        <end position="377"/>
    </location>
</feature>
<dbReference type="SUPFAM" id="SSF103473">
    <property type="entry name" value="MFS general substrate transporter"/>
    <property type="match status" value="1"/>
</dbReference>
<feature type="transmembrane region" description="Helical" evidence="5">
    <location>
        <begin position="145"/>
        <end position="167"/>
    </location>
</feature>
<dbReference type="Gene3D" id="1.20.1720.10">
    <property type="entry name" value="Multidrug resistance protein D"/>
    <property type="match status" value="1"/>
</dbReference>
<evidence type="ECO:0000256" key="1">
    <source>
        <dbReference type="ARBA" id="ARBA00004141"/>
    </source>
</evidence>
<feature type="domain" description="Major facilitator superfamily (MFS) profile" evidence="6">
    <location>
        <begin position="56"/>
        <end position="551"/>
    </location>
</feature>
<name>A0A0W0FMT3_MONRR</name>
<evidence type="ECO:0000256" key="3">
    <source>
        <dbReference type="ARBA" id="ARBA00022989"/>
    </source>
</evidence>
<evidence type="ECO:0000256" key="2">
    <source>
        <dbReference type="ARBA" id="ARBA00022692"/>
    </source>
</evidence>
<dbReference type="PANTHER" id="PTHR23501:SF39">
    <property type="entry name" value="MULTIDRUG TRANSPORTER, PUTATIVE (AFU_ORTHOLOGUE AFUA_1G05010)-RELATED"/>
    <property type="match status" value="1"/>
</dbReference>
<dbReference type="Gene3D" id="1.20.1250.20">
    <property type="entry name" value="MFS general substrate transporter like domains"/>
    <property type="match status" value="1"/>
</dbReference>
<proteinExistence type="predicted"/>
<feature type="transmembrane region" description="Helical" evidence="5">
    <location>
        <begin position="417"/>
        <end position="439"/>
    </location>
</feature>
<keyword evidence="3 5" id="KW-1133">Transmembrane helix</keyword>
<dbReference type="PANTHER" id="PTHR23501">
    <property type="entry name" value="MAJOR FACILITATOR SUPERFAMILY"/>
    <property type="match status" value="1"/>
</dbReference>
<feature type="transmembrane region" description="Helical" evidence="5">
    <location>
        <begin position="250"/>
        <end position="270"/>
    </location>
</feature>
<evidence type="ECO:0000259" key="6">
    <source>
        <dbReference type="PROSITE" id="PS50850"/>
    </source>
</evidence>
<dbReference type="InterPro" id="IPR020846">
    <property type="entry name" value="MFS_dom"/>
</dbReference>
<dbReference type="InterPro" id="IPR036259">
    <property type="entry name" value="MFS_trans_sf"/>
</dbReference>
<evidence type="ECO:0000313" key="8">
    <source>
        <dbReference type="Proteomes" id="UP000054988"/>
    </source>
</evidence>
<dbReference type="Proteomes" id="UP000054988">
    <property type="component" value="Unassembled WGS sequence"/>
</dbReference>
<evidence type="ECO:0000256" key="5">
    <source>
        <dbReference type="SAM" id="Phobius"/>
    </source>
</evidence>
<organism evidence="7 8">
    <name type="scientific">Moniliophthora roreri</name>
    <name type="common">Frosty pod rot fungus</name>
    <name type="synonym">Monilia roreri</name>
    <dbReference type="NCBI Taxonomy" id="221103"/>
    <lineage>
        <taxon>Eukaryota</taxon>
        <taxon>Fungi</taxon>
        <taxon>Dikarya</taxon>
        <taxon>Basidiomycota</taxon>
        <taxon>Agaricomycotina</taxon>
        <taxon>Agaricomycetes</taxon>
        <taxon>Agaricomycetidae</taxon>
        <taxon>Agaricales</taxon>
        <taxon>Marasmiineae</taxon>
        <taxon>Marasmiaceae</taxon>
        <taxon>Moniliophthora</taxon>
    </lineage>
</organism>